<evidence type="ECO:0000313" key="6">
    <source>
        <dbReference type="EMBL" id="OGC27609.1"/>
    </source>
</evidence>
<dbReference type="EMBL" id="MEUG01000001">
    <property type="protein sequence ID" value="OGC27609.1"/>
    <property type="molecule type" value="Genomic_DNA"/>
</dbReference>
<dbReference type="GO" id="GO:0003824">
    <property type="term" value="F:catalytic activity"/>
    <property type="evidence" value="ECO:0007669"/>
    <property type="project" value="InterPro"/>
</dbReference>
<evidence type="ECO:0000313" key="7">
    <source>
        <dbReference type="Proteomes" id="UP000178602"/>
    </source>
</evidence>
<feature type="domain" description="Radical SAM core" evidence="5">
    <location>
        <begin position="18"/>
        <end position="237"/>
    </location>
</feature>
<dbReference type="GO" id="GO:0046872">
    <property type="term" value="F:metal ion binding"/>
    <property type="evidence" value="ECO:0007669"/>
    <property type="project" value="UniProtKB-KW"/>
</dbReference>
<dbReference type="PROSITE" id="PS51918">
    <property type="entry name" value="RADICAL_SAM"/>
    <property type="match status" value="1"/>
</dbReference>
<dbReference type="PANTHER" id="PTHR11228">
    <property type="entry name" value="RADICAL SAM DOMAIN PROTEIN"/>
    <property type="match status" value="1"/>
</dbReference>
<dbReference type="InterPro" id="IPR050377">
    <property type="entry name" value="Radical_SAM_PqqE_MftC-like"/>
</dbReference>
<dbReference type="Proteomes" id="UP000178602">
    <property type="component" value="Unassembled WGS sequence"/>
</dbReference>
<dbReference type="CDD" id="cd01335">
    <property type="entry name" value="Radical_SAM"/>
    <property type="match status" value="1"/>
</dbReference>
<dbReference type="Pfam" id="PF04055">
    <property type="entry name" value="Radical_SAM"/>
    <property type="match status" value="1"/>
</dbReference>
<dbReference type="Gene3D" id="3.20.20.70">
    <property type="entry name" value="Aldolase class I"/>
    <property type="match status" value="1"/>
</dbReference>
<keyword evidence="1" id="KW-0949">S-adenosyl-L-methionine</keyword>
<evidence type="ECO:0000256" key="2">
    <source>
        <dbReference type="ARBA" id="ARBA00022723"/>
    </source>
</evidence>
<name>A0A1F4T543_UNCSA</name>
<evidence type="ECO:0000256" key="1">
    <source>
        <dbReference type="ARBA" id="ARBA00022691"/>
    </source>
</evidence>
<dbReference type="InterPro" id="IPR007197">
    <property type="entry name" value="rSAM"/>
</dbReference>
<dbReference type="SUPFAM" id="SSF102114">
    <property type="entry name" value="Radical SAM enzymes"/>
    <property type="match status" value="1"/>
</dbReference>
<sequence>MAASDLLIKGFLETSFLDWDGKIVSVVFLPNCNFRCPFCHNAALVLHPDTLAGVPVGRVIAFLKEHTDFIDGVCVTGGEPALHAGRGLVEFIAELKKMNLLVKLDTNGTDPDLLERLYKDKMLDFVAMDVKGPLDGRYDKLSGVKSDLAKIKRSIGLIMDSGVDYEFRTTIVPNLLYDRDLEDLAKEIKGAKKFVLQQFDHRDTLDPSLSNCEPYSAEKLKEMAEISGRYVKNVVIRGK</sequence>
<accession>A0A1F4T543</accession>
<dbReference type="AlphaFoldDB" id="A0A1F4T543"/>
<evidence type="ECO:0000259" key="5">
    <source>
        <dbReference type="PROSITE" id="PS51918"/>
    </source>
</evidence>
<keyword evidence="2" id="KW-0479">Metal-binding</keyword>
<evidence type="ECO:0000256" key="3">
    <source>
        <dbReference type="ARBA" id="ARBA00023004"/>
    </source>
</evidence>
<dbReference type="InterPro" id="IPR013785">
    <property type="entry name" value="Aldolase_TIM"/>
</dbReference>
<dbReference type="InterPro" id="IPR012840">
    <property type="entry name" value="NrdG2"/>
</dbReference>
<organism evidence="6 7">
    <name type="scientific">candidate division WOR-1 bacterium RIFOXYC12_FULL_54_18</name>
    <dbReference type="NCBI Taxonomy" id="1802584"/>
    <lineage>
        <taxon>Bacteria</taxon>
        <taxon>Bacillati</taxon>
        <taxon>Saganbacteria</taxon>
    </lineage>
</organism>
<proteinExistence type="predicted"/>
<gene>
    <name evidence="6" type="ORF">A3K49_01110</name>
</gene>
<keyword evidence="3" id="KW-0408">Iron</keyword>
<dbReference type="InterPro" id="IPR058240">
    <property type="entry name" value="rSAM_sf"/>
</dbReference>
<evidence type="ECO:0000256" key="4">
    <source>
        <dbReference type="ARBA" id="ARBA00023014"/>
    </source>
</evidence>
<comment type="caution">
    <text evidence="6">The sequence shown here is derived from an EMBL/GenBank/DDBJ whole genome shotgun (WGS) entry which is preliminary data.</text>
</comment>
<dbReference type="SFLD" id="SFLDS00029">
    <property type="entry name" value="Radical_SAM"/>
    <property type="match status" value="1"/>
</dbReference>
<dbReference type="PANTHER" id="PTHR11228:SF27">
    <property type="entry name" value="GLYCYL-RADICAL ENZYME ACTIVATING ENZYME MJ1227-RELATED"/>
    <property type="match status" value="1"/>
</dbReference>
<dbReference type="GO" id="GO:0051536">
    <property type="term" value="F:iron-sulfur cluster binding"/>
    <property type="evidence" value="ECO:0007669"/>
    <property type="project" value="UniProtKB-KW"/>
</dbReference>
<reference evidence="6 7" key="1">
    <citation type="journal article" date="2016" name="Nat. Commun.">
        <title>Thousands of microbial genomes shed light on interconnected biogeochemical processes in an aquifer system.</title>
        <authorList>
            <person name="Anantharaman K."/>
            <person name="Brown C.T."/>
            <person name="Hug L.A."/>
            <person name="Sharon I."/>
            <person name="Castelle C.J."/>
            <person name="Probst A.J."/>
            <person name="Thomas B.C."/>
            <person name="Singh A."/>
            <person name="Wilkins M.J."/>
            <person name="Karaoz U."/>
            <person name="Brodie E.L."/>
            <person name="Williams K.H."/>
            <person name="Hubbard S.S."/>
            <person name="Banfield J.F."/>
        </authorList>
    </citation>
    <scope>NUCLEOTIDE SEQUENCE [LARGE SCALE GENOMIC DNA]</scope>
</reference>
<dbReference type="SFLD" id="SFLDG01094">
    <property type="entry name" value="Uncharacterised_Radical_SAM_Su"/>
    <property type="match status" value="1"/>
</dbReference>
<protein>
    <submittedName>
        <fullName evidence="6">Anaerobic ribonucleoside-triphosphate reductase activating protein</fullName>
    </submittedName>
</protein>
<keyword evidence="4" id="KW-0411">Iron-sulfur</keyword>
<dbReference type="NCBIfam" id="TIGR02495">
    <property type="entry name" value="NrdG2"/>
    <property type="match status" value="1"/>
</dbReference>